<reference evidence="2 3" key="1">
    <citation type="submission" date="2020-04" db="EMBL/GenBank/DDBJ databases">
        <title>Arthrobacter sp. nov.</title>
        <authorList>
            <person name="Liu S."/>
        </authorList>
    </citation>
    <scope>NUCLEOTIDE SEQUENCE [LARGE SCALE GENOMIC DNA]</scope>
    <source>
        <strain evidence="2 3">E918</strain>
    </source>
</reference>
<organism evidence="2 3">
    <name type="scientific">Arthrobacter mobilis</name>
    <dbReference type="NCBI Taxonomy" id="2724944"/>
    <lineage>
        <taxon>Bacteria</taxon>
        <taxon>Bacillati</taxon>
        <taxon>Actinomycetota</taxon>
        <taxon>Actinomycetes</taxon>
        <taxon>Micrococcales</taxon>
        <taxon>Micrococcaceae</taxon>
        <taxon>Arthrobacter</taxon>
    </lineage>
</organism>
<feature type="compositionally biased region" description="Low complexity" evidence="1">
    <location>
        <begin position="173"/>
        <end position="186"/>
    </location>
</feature>
<feature type="compositionally biased region" description="Basic and acidic residues" evidence="1">
    <location>
        <begin position="196"/>
        <end position="235"/>
    </location>
</feature>
<keyword evidence="3" id="KW-1185">Reference proteome</keyword>
<sequence length="307" mass="32864">MDLESAARELYALLPGEFTAARNAKAKAAAQDGNKELARQIKELPKPPAAAWLVNMLALHHPDRIDDLVRLGQALGEAQEQLDPQRLQQLGRQRRELLAALAEQGRELAEELGNPVGAAAATDVEQTLHAAMADPAAAAAVASGLLTGPLSSNGLDPVDLGGKVAVPGAVEAVPAAGRLPGRRQPPAGGPPGRGARRAEQHARREPVEAGRRRRAEAEVDRAGERLEDAEEKQQRIRDRLDELTDRREELEDQIAGLKHRLAGLEREVSGVEQQEAAAGKDFEAAAKATARAKEALRQARKQLEALS</sequence>
<evidence type="ECO:0000313" key="2">
    <source>
        <dbReference type="EMBL" id="NKX54263.1"/>
    </source>
</evidence>
<feature type="region of interest" description="Disordered" evidence="1">
    <location>
        <begin position="173"/>
        <end position="235"/>
    </location>
</feature>
<evidence type="ECO:0000256" key="1">
    <source>
        <dbReference type="SAM" id="MobiDB-lite"/>
    </source>
</evidence>
<proteinExistence type="predicted"/>
<name>A0A7X6K625_9MICC</name>
<evidence type="ECO:0000313" key="3">
    <source>
        <dbReference type="Proteomes" id="UP000544090"/>
    </source>
</evidence>
<comment type="caution">
    <text evidence="2">The sequence shown here is derived from an EMBL/GenBank/DDBJ whole genome shotgun (WGS) entry which is preliminary data.</text>
</comment>
<dbReference type="EMBL" id="JAAZSQ010000004">
    <property type="protein sequence ID" value="NKX54263.1"/>
    <property type="molecule type" value="Genomic_DNA"/>
</dbReference>
<gene>
    <name evidence="2" type="ORF">HGG74_06835</name>
</gene>
<accession>A0A7X6K625</accession>
<dbReference type="AlphaFoldDB" id="A0A7X6K625"/>
<dbReference type="Gene3D" id="1.10.287.1490">
    <property type="match status" value="1"/>
</dbReference>
<dbReference type="RefSeq" id="WP_168485602.1">
    <property type="nucleotide sequence ID" value="NZ_JAAZSQ010000004.1"/>
</dbReference>
<dbReference type="Proteomes" id="UP000544090">
    <property type="component" value="Unassembled WGS sequence"/>
</dbReference>
<protein>
    <submittedName>
        <fullName evidence="2">Uncharacterized protein</fullName>
    </submittedName>
</protein>